<evidence type="ECO:0000313" key="3">
    <source>
        <dbReference type="Proteomes" id="UP000300879"/>
    </source>
</evidence>
<dbReference type="PANTHER" id="PTHR33979:SF2">
    <property type="entry name" value="PEPTIDASE M50B-LIKE-DOMAIN-CONTAINING PROTEIN"/>
    <property type="match status" value="1"/>
</dbReference>
<feature type="transmembrane region" description="Helical" evidence="1">
    <location>
        <begin position="194"/>
        <end position="216"/>
    </location>
</feature>
<keyword evidence="1" id="KW-0812">Transmembrane</keyword>
<feature type="transmembrane region" description="Helical" evidence="1">
    <location>
        <begin position="125"/>
        <end position="142"/>
    </location>
</feature>
<dbReference type="PANTHER" id="PTHR33979">
    <property type="entry name" value="OS02G0221600 PROTEIN"/>
    <property type="match status" value="1"/>
</dbReference>
<dbReference type="EMBL" id="CP040396">
    <property type="protein sequence ID" value="QCT00981.1"/>
    <property type="molecule type" value="Genomic_DNA"/>
</dbReference>
<evidence type="ECO:0000256" key="1">
    <source>
        <dbReference type="SAM" id="Phobius"/>
    </source>
</evidence>
<dbReference type="KEGG" id="palo:E6C60_0255"/>
<accession>A0A4P8XI56</accession>
<dbReference type="RefSeq" id="WP_138224107.1">
    <property type="nucleotide sequence ID" value="NZ_CP040396.1"/>
</dbReference>
<dbReference type="InterPro" id="IPR049500">
    <property type="entry name" value="Peptidase_M50B-like"/>
</dbReference>
<sequence>MNKWIKTILYLVGAAILTRLIPFSSWFRIMDTMVHELGHALATLALSGRVLSIELNPDHSGVTYSLVAPGWKSLVVSMAGYIPASLFSVLMFYVYARQKQGQGLLAITVTALLMIILFVRNGYGIWWLSIFIVITLAFYLIGGKIRNAYYLLLAFLCLEESVMGPVTLLIYGIITPARAGDAANLAHQTPLPAAVWALIFLAFALWCAKLALQLFWGRRSASGRSLDMSARLR</sequence>
<evidence type="ECO:0000313" key="2">
    <source>
        <dbReference type="EMBL" id="QCT00981.1"/>
    </source>
</evidence>
<feature type="transmembrane region" description="Helical" evidence="1">
    <location>
        <begin position="103"/>
        <end position="119"/>
    </location>
</feature>
<feature type="transmembrane region" description="Helical" evidence="1">
    <location>
        <begin position="74"/>
        <end position="96"/>
    </location>
</feature>
<name>A0A4P8XI56_9BACL</name>
<keyword evidence="3" id="KW-1185">Reference proteome</keyword>
<gene>
    <name evidence="2" type="ORF">E6C60_0255</name>
</gene>
<dbReference type="Pfam" id="PF13398">
    <property type="entry name" value="Peptidase_M50B"/>
    <property type="match status" value="1"/>
</dbReference>
<keyword evidence="1" id="KW-0472">Membrane</keyword>
<proteinExistence type="predicted"/>
<feature type="transmembrane region" description="Helical" evidence="1">
    <location>
        <begin position="7"/>
        <end position="27"/>
    </location>
</feature>
<feature type="transmembrane region" description="Helical" evidence="1">
    <location>
        <begin position="149"/>
        <end position="174"/>
    </location>
</feature>
<reference evidence="2 3" key="1">
    <citation type="submission" date="2019-05" db="EMBL/GenBank/DDBJ databases">
        <authorList>
            <person name="Chen C."/>
        </authorList>
    </citation>
    <scope>NUCLEOTIDE SEQUENCE [LARGE SCALE GENOMIC DNA]</scope>
    <source>
        <strain evidence="2 3">HB172198</strain>
    </source>
</reference>
<dbReference type="Proteomes" id="UP000300879">
    <property type="component" value="Chromosome"/>
</dbReference>
<dbReference type="OrthoDB" id="158445at2"/>
<keyword evidence="1" id="KW-1133">Transmembrane helix</keyword>
<protein>
    <recommendedName>
        <fullName evidence="4">Peptidase M50B-like</fullName>
    </recommendedName>
</protein>
<organism evidence="2 3">
    <name type="scientific">Paenibacillus algicola</name>
    <dbReference type="NCBI Taxonomy" id="2565926"/>
    <lineage>
        <taxon>Bacteria</taxon>
        <taxon>Bacillati</taxon>
        <taxon>Bacillota</taxon>
        <taxon>Bacilli</taxon>
        <taxon>Bacillales</taxon>
        <taxon>Paenibacillaceae</taxon>
        <taxon>Paenibacillus</taxon>
    </lineage>
</organism>
<evidence type="ECO:0008006" key="4">
    <source>
        <dbReference type="Google" id="ProtNLM"/>
    </source>
</evidence>
<dbReference type="AlphaFoldDB" id="A0A4P8XI56"/>